<name>A0AAU9JA19_9CILI</name>
<comment type="subcellular location">
    <subcellularLocation>
        <location evidence="1">Membrane</location>
        <topology evidence="1">Multi-pass membrane protein</topology>
    </subcellularLocation>
</comment>
<feature type="transmembrane region" description="Helical" evidence="10">
    <location>
        <begin position="469"/>
        <end position="487"/>
    </location>
</feature>
<comment type="caution">
    <text evidence="12">The sequence shown here is derived from an EMBL/GenBank/DDBJ whole genome shotgun (WGS) entry which is preliminary data.</text>
</comment>
<feature type="domain" description="ABC transporter" evidence="11">
    <location>
        <begin position="558"/>
        <end position="793"/>
    </location>
</feature>
<keyword evidence="9 10" id="KW-0472">Membrane</keyword>
<dbReference type="InterPro" id="IPR026082">
    <property type="entry name" value="ABCA"/>
</dbReference>
<feature type="transmembrane region" description="Helical" evidence="10">
    <location>
        <begin position="29"/>
        <end position="48"/>
    </location>
</feature>
<evidence type="ECO:0000256" key="1">
    <source>
        <dbReference type="ARBA" id="ARBA00004141"/>
    </source>
</evidence>
<evidence type="ECO:0000256" key="4">
    <source>
        <dbReference type="ARBA" id="ARBA00022692"/>
    </source>
</evidence>
<dbReference type="EMBL" id="CAJZBQ010000025">
    <property type="protein sequence ID" value="CAG9320388.1"/>
    <property type="molecule type" value="Genomic_DNA"/>
</dbReference>
<dbReference type="InterPro" id="IPR003593">
    <property type="entry name" value="AAA+_ATPase"/>
</dbReference>
<dbReference type="InterPro" id="IPR017871">
    <property type="entry name" value="ABC_transporter-like_CS"/>
</dbReference>
<keyword evidence="13" id="KW-1185">Reference proteome</keyword>
<feature type="transmembrane region" description="Helical" evidence="10">
    <location>
        <begin position="400"/>
        <end position="423"/>
    </location>
</feature>
<proteinExistence type="inferred from homology"/>
<sequence length="881" mass="100309">MEEAKETRKSYQIRALFRKSAVMQLRQKGTNFCQIITPIFCLLLVYLMKEIAQSQIKDTNDAVILETVPRILNPPLVPNYLLYNLIGLKIDDCEQWYYYDFETNDPETHEFVGTLTGEYFDTNNSTSTGLLGQIPNYFCRSNVKQNPYFARPESTINQDIFDTIKVMNDNPIYNKQSIYGSFLPDGAVTFYSANKTSLKYKAQINDHRFQAYHRNNGVTKLNYPSGGVNSTGYSSILTITDGMLTLIDMIHQALFRSLFNDTEIMTLIQYMPIKFHETAELNRLLNIMGASLYPIALSLLLPVFMYSVVLEKEEKLQDFMKMNGMRIANYWLVNFIFDFIVYSLTIVTFMIFGVFVVQLQYFTQTNGLLVVIVLVGWGISQISLAFFIQVFINKARTATIWGYLLSIWTVLWGITLNLAVYPIPQRLPGYLFMYPHFAMTRAIYILSYNCGYYKCVEEFSEVDDELKDCIVSLYVAGTVILIIALYLNEIVPREFGVAKHPLFFLKRKKPIERNPNLLESSDEIGDVYATELIDEDQQVKEERHLVYNLQGSYSAYPLVVKDIRKIYKGKAGRPDKIAVKRMCLKINEGELFGLLGPNGAGKTTLISMLTGLYKPDGGNAWIGGFDIINELDQVQLVMGVCPQFDILWPELTVYEHLLFYARLKGIPPSDEHNRVQLAMKDVYLTQFKNLKTNELSGGMRRRLSVAISLVGNPKIVFLDEPTTGLDPENRRQLWDILANCKEGKAMVLTTHSMEEADVLCSRIAIVNEGVLRCIGPQVVLKSLYGGGYHLFINCQKPSHHSSEDQEEIVDQVKDFVKNVLPAAIILSEFNGNLIYQIPLGCCKVSSIFSEFEQNKLKIGIADWGISQSSLEDVFMRVIGAD</sequence>
<feature type="transmembrane region" description="Helical" evidence="10">
    <location>
        <begin position="331"/>
        <end position="356"/>
    </location>
</feature>
<dbReference type="AlphaFoldDB" id="A0AAU9JA19"/>
<dbReference type="SUPFAM" id="SSF52540">
    <property type="entry name" value="P-loop containing nucleoside triphosphate hydrolases"/>
    <property type="match status" value="1"/>
</dbReference>
<feature type="transmembrane region" description="Helical" evidence="10">
    <location>
        <begin position="429"/>
        <end position="448"/>
    </location>
</feature>
<dbReference type="Pfam" id="PF23321">
    <property type="entry name" value="R1_ABCA1"/>
    <property type="match status" value="1"/>
</dbReference>
<reference evidence="12" key="1">
    <citation type="submission" date="2021-09" db="EMBL/GenBank/DDBJ databases">
        <authorList>
            <consortium name="AG Swart"/>
            <person name="Singh M."/>
            <person name="Singh A."/>
            <person name="Seah K."/>
            <person name="Emmerich C."/>
        </authorList>
    </citation>
    <scope>NUCLEOTIDE SEQUENCE</scope>
    <source>
        <strain evidence="12">ATCC30299</strain>
    </source>
</reference>
<dbReference type="GO" id="GO:0005319">
    <property type="term" value="F:lipid transporter activity"/>
    <property type="evidence" value="ECO:0007669"/>
    <property type="project" value="TreeGrafter"/>
</dbReference>
<gene>
    <name evidence="12" type="ORF">BSTOLATCC_MIC26304</name>
</gene>
<dbReference type="CDD" id="cd03263">
    <property type="entry name" value="ABC_subfamily_A"/>
    <property type="match status" value="1"/>
</dbReference>
<dbReference type="InterPro" id="IPR056264">
    <property type="entry name" value="R2_ABCA1-4-like"/>
</dbReference>
<evidence type="ECO:0000256" key="5">
    <source>
        <dbReference type="ARBA" id="ARBA00022737"/>
    </source>
</evidence>
<dbReference type="SMART" id="SM00382">
    <property type="entry name" value="AAA"/>
    <property type="match status" value="1"/>
</dbReference>
<comment type="similarity">
    <text evidence="2">Belongs to the ABC transporter superfamily. ABCA family.</text>
</comment>
<evidence type="ECO:0000256" key="6">
    <source>
        <dbReference type="ARBA" id="ARBA00022741"/>
    </source>
</evidence>
<evidence type="ECO:0000259" key="11">
    <source>
        <dbReference type="PROSITE" id="PS50893"/>
    </source>
</evidence>
<keyword evidence="8 10" id="KW-1133">Transmembrane helix</keyword>
<evidence type="ECO:0000256" key="7">
    <source>
        <dbReference type="ARBA" id="ARBA00022840"/>
    </source>
</evidence>
<dbReference type="InterPro" id="IPR003439">
    <property type="entry name" value="ABC_transporter-like_ATP-bd"/>
</dbReference>
<dbReference type="GO" id="GO:0016887">
    <property type="term" value="F:ATP hydrolysis activity"/>
    <property type="evidence" value="ECO:0007669"/>
    <property type="project" value="InterPro"/>
</dbReference>
<evidence type="ECO:0000256" key="2">
    <source>
        <dbReference type="ARBA" id="ARBA00008869"/>
    </source>
</evidence>
<evidence type="ECO:0000256" key="9">
    <source>
        <dbReference type="ARBA" id="ARBA00023136"/>
    </source>
</evidence>
<keyword evidence="6" id="KW-0547">Nucleotide-binding</keyword>
<dbReference type="Pfam" id="PF12698">
    <property type="entry name" value="ABC2_membrane_3"/>
    <property type="match status" value="1"/>
</dbReference>
<evidence type="ECO:0000256" key="8">
    <source>
        <dbReference type="ARBA" id="ARBA00022989"/>
    </source>
</evidence>
<feature type="transmembrane region" description="Helical" evidence="10">
    <location>
        <begin position="292"/>
        <end position="310"/>
    </location>
</feature>
<dbReference type="PANTHER" id="PTHR19229:SF36">
    <property type="entry name" value="ATP-BINDING CASSETTE SUB-FAMILY A MEMBER 2"/>
    <property type="match status" value="1"/>
</dbReference>
<evidence type="ECO:0000313" key="12">
    <source>
        <dbReference type="EMBL" id="CAG9320388.1"/>
    </source>
</evidence>
<accession>A0AAU9JA19</accession>
<dbReference type="Gene3D" id="3.40.50.300">
    <property type="entry name" value="P-loop containing nucleotide triphosphate hydrolases"/>
    <property type="match status" value="1"/>
</dbReference>
<evidence type="ECO:0000256" key="10">
    <source>
        <dbReference type="SAM" id="Phobius"/>
    </source>
</evidence>
<dbReference type="Proteomes" id="UP001162131">
    <property type="component" value="Unassembled WGS sequence"/>
</dbReference>
<dbReference type="PROSITE" id="PS00211">
    <property type="entry name" value="ABC_TRANSPORTER_1"/>
    <property type="match status" value="1"/>
</dbReference>
<keyword evidence="7" id="KW-0067">ATP-binding</keyword>
<dbReference type="InterPro" id="IPR027417">
    <property type="entry name" value="P-loop_NTPase"/>
</dbReference>
<organism evidence="12 13">
    <name type="scientific">Blepharisma stoltei</name>
    <dbReference type="NCBI Taxonomy" id="1481888"/>
    <lineage>
        <taxon>Eukaryota</taxon>
        <taxon>Sar</taxon>
        <taxon>Alveolata</taxon>
        <taxon>Ciliophora</taxon>
        <taxon>Postciliodesmatophora</taxon>
        <taxon>Heterotrichea</taxon>
        <taxon>Heterotrichida</taxon>
        <taxon>Blepharismidae</taxon>
        <taxon>Blepharisma</taxon>
    </lineage>
</organism>
<dbReference type="Pfam" id="PF00005">
    <property type="entry name" value="ABC_tran"/>
    <property type="match status" value="1"/>
</dbReference>
<evidence type="ECO:0000256" key="3">
    <source>
        <dbReference type="ARBA" id="ARBA00022448"/>
    </source>
</evidence>
<feature type="transmembrane region" description="Helical" evidence="10">
    <location>
        <begin position="368"/>
        <end position="388"/>
    </location>
</feature>
<keyword evidence="3" id="KW-0813">Transport</keyword>
<dbReference type="GO" id="GO:0016020">
    <property type="term" value="C:membrane"/>
    <property type="evidence" value="ECO:0007669"/>
    <property type="project" value="UniProtKB-SubCell"/>
</dbReference>
<keyword evidence="5" id="KW-0677">Repeat</keyword>
<dbReference type="PROSITE" id="PS50893">
    <property type="entry name" value="ABC_TRANSPORTER_2"/>
    <property type="match status" value="1"/>
</dbReference>
<dbReference type="GO" id="GO:0005524">
    <property type="term" value="F:ATP binding"/>
    <property type="evidence" value="ECO:0007669"/>
    <property type="project" value="UniProtKB-KW"/>
</dbReference>
<dbReference type="FunFam" id="3.40.50.300:FF:000665">
    <property type="entry name" value="ABC transporter A family member 2"/>
    <property type="match status" value="1"/>
</dbReference>
<dbReference type="PANTHER" id="PTHR19229">
    <property type="entry name" value="ATP-BINDING CASSETTE TRANSPORTER SUBFAMILY A ABCA"/>
    <property type="match status" value="1"/>
</dbReference>
<dbReference type="GO" id="GO:0140359">
    <property type="term" value="F:ABC-type transporter activity"/>
    <property type="evidence" value="ECO:0007669"/>
    <property type="project" value="InterPro"/>
</dbReference>
<keyword evidence="4 10" id="KW-0812">Transmembrane</keyword>
<dbReference type="InterPro" id="IPR013525">
    <property type="entry name" value="ABC2_TM"/>
</dbReference>
<protein>
    <recommendedName>
        <fullName evidence="11">ABC transporter domain-containing protein</fullName>
    </recommendedName>
</protein>
<evidence type="ECO:0000313" key="13">
    <source>
        <dbReference type="Proteomes" id="UP001162131"/>
    </source>
</evidence>